<proteinExistence type="predicted"/>
<protein>
    <submittedName>
        <fullName evidence="2">Uncharacterized protein</fullName>
    </submittedName>
</protein>
<dbReference type="Proteomes" id="UP001501371">
    <property type="component" value="Unassembled WGS sequence"/>
</dbReference>
<name>A0ABN1V3M7_9ACTN</name>
<dbReference type="EMBL" id="BAAAKV010000052">
    <property type="protein sequence ID" value="GAA1187086.1"/>
    <property type="molecule type" value="Genomic_DNA"/>
</dbReference>
<feature type="region of interest" description="Disordered" evidence="1">
    <location>
        <begin position="12"/>
        <end position="37"/>
    </location>
</feature>
<accession>A0ABN1V3M7</accession>
<organism evidence="2 3">
    <name type="scientific">Streptomyces hebeiensis</name>
    <dbReference type="NCBI Taxonomy" id="229486"/>
    <lineage>
        <taxon>Bacteria</taxon>
        <taxon>Bacillati</taxon>
        <taxon>Actinomycetota</taxon>
        <taxon>Actinomycetes</taxon>
        <taxon>Kitasatosporales</taxon>
        <taxon>Streptomycetaceae</taxon>
        <taxon>Streptomyces</taxon>
    </lineage>
</organism>
<sequence length="111" mass="11937">MCGAWGRAVLRRESTAGTGDSGGPYPSPPAPSRLTARTLTSSGFPPSAWYATGDVLLVFVLRIRSPYVAVMRGCRSPRAFLPSQQPLVAGCYTVVPRWEEARLSKRGVGLK</sequence>
<evidence type="ECO:0000256" key="1">
    <source>
        <dbReference type="SAM" id="MobiDB-lite"/>
    </source>
</evidence>
<keyword evidence="3" id="KW-1185">Reference proteome</keyword>
<evidence type="ECO:0000313" key="3">
    <source>
        <dbReference type="Proteomes" id="UP001501371"/>
    </source>
</evidence>
<reference evidence="2 3" key="1">
    <citation type="journal article" date="2019" name="Int. J. Syst. Evol. Microbiol.">
        <title>The Global Catalogue of Microorganisms (GCM) 10K type strain sequencing project: providing services to taxonomists for standard genome sequencing and annotation.</title>
        <authorList>
            <consortium name="The Broad Institute Genomics Platform"/>
            <consortium name="The Broad Institute Genome Sequencing Center for Infectious Disease"/>
            <person name="Wu L."/>
            <person name="Ma J."/>
        </authorList>
    </citation>
    <scope>NUCLEOTIDE SEQUENCE [LARGE SCALE GENOMIC DNA]</scope>
    <source>
        <strain evidence="2 3">JCM 12696</strain>
    </source>
</reference>
<comment type="caution">
    <text evidence="2">The sequence shown here is derived from an EMBL/GenBank/DDBJ whole genome shotgun (WGS) entry which is preliminary data.</text>
</comment>
<evidence type="ECO:0000313" key="2">
    <source>
        <dbReference type="EMBL" id="GAA1187086.1"/>
    </source>
</evidence>
<gene>
    <name evidence="2" type="ORF">GCM10009654_50840</name>
</gene>